<protein>
    <recommendedName>
        <fullName evidence="3">Clp1-like protein</fullName>
    </recommendedName>
</protein>
<evidence type="ECO:0008006" key="3">
    <source>
        <dbReference type="Google" id="ProtNLM"/>
    </source>
</evidence>
<accession>A0A0H2RSJ1</accession>
<keyword evidence="2" id="KW-1185">Reference proteome</keyword>
<dbReference type="AlphaFoldDB" id="A0A0H2RSJ1"/>
<proteinExistence type="predicted"/>
<dbReference type="InParanoid" id="A0A0H2RSJ1"/>
<evidence type="ECO:0000313" key="1">
    <source>
        <dbReference type="EMBL" id="KLO07826.1"/>
    </source>
</evidence>
<sequence length="338" mass="35802">MKAAARRRRTQLLKPLNASSQLSYHPPTSVKPRPVEFSEAAKRRARLALSPVKVVVQPANKKHGQQAAARFVSLPIRLARPVAKEVSRDALAAVSPELADTPAQFVREALELLGTRMLAVLASTATSPVDATNSSSLPTTISVTTTLPVSESSDLLPTHMLAVHSSASTPVAGPSKPRKVTLFPAHATVLAANCVNLPPLPRSTETTTDARESPIQGLGKEVDASLPLVPLALPSPETFAQLSTFLYTRRADQLLASLMPAAPSSSSKSSDSLDSYATQLSSLPRPTLLAHALRVHGLWKNACALGVHDAKLWSVIDSAWTTLVRAMGMVDSASSESS</sequence>
<dbReference type="Proteomes" id="UP000053477">
    <property type="component" value="Unassembled WGS sequence"/>
</dbReference>
<name>A0A0H2RSJ1_9AGAM</name>
<organism evidence="1 2">
    <name type="scientific">Schizopora paradoxa</name>
    <dbReference type="NCBI Taxonomy" id="27342"/>
    <lineage>
        <taxon>Eukaryota</taxon>
        <taxon>Fungi</taxon>
        <taxon>Dikarya</taxon>
        <taxon>Basidiomycota</taxon>
        <taxon>Agaricomycotina</taxon>
        <taxon>Agaricomycetes</taxon>
        <taxon>Hymenochaetales</taxon>
        <taxon>Schizoporaceae</taxon>
        <taxon>Schizopora</taxon>
    </lineage>
</organism>
<reference evidence="1 2" key="1">
    <citation type="submission" date="2015-04" db="EMBL/GenBank/DDBJ databases">
        <title>Complete genome sequence of Schizopora paradoxa KUC8140, a cosmopolitan wood degrader in East Asia.</title>
        <authorList>
            <consortium name="DOE Joint Genome Institute"/>
            <person name="Min B."/>
            <person name="Park H."/>
            <person name="Jang Y."/>
            <person name="Kim J.-J."/>
            <person name="Kim K.H."/>
            <person name="Pangilinan J."/>
            <person name="Lipzen A."/>
            <person name="Riley R."/>
            <person name="Grigoriev I.V."/>
            <person name="Spatafora J.W."/>
            <person name="Choi I.-G."/>
        </authorList>
    </citation>
    <scope>NUCLEOTIDE SEQUENCE [LARGE SCALE GENOMIC DNA]</scope>
    <source>
        <strain evidence="1 2">KUC8140</strain>
    </source>
</reference>
<dbReference type="OrthoDB" id="2570975at2759"/>
<dbReference type="EMBL" id="KQ086118">
    <property type="protein sequence ID" value="KLO07826.1"/>
    <property type="molecule type" value="Genomic_DNA"/>
</dbReference>
<evidence type="ECO:0000313" key="2">
    <source>
        <dbReference type="Proteomes" id="UP000053477"/>
    </source>
</evidence>
<gene>
    <name evidence="1" type="ORF">SCHPADRAFT_836077</name>
</gene>